<sequence length="260" mass="25910">MKMTNFKLFAASAAVAMSLAGTAHAQDVKGGTSDLTNITVGVSSAFGPSHPTEGKAGLGAKATGIDNHVAFQDLKGNGSTDLNGVTTINNPTTGPDDHRNLGLFHFAQAGNNDVWFGEWSSNASSGSTDHTVYYAGTTTGTTVPTSGSATYAVRGISDYANKGLLTGTFTANFASGSSGTLTGSIANSASGYGVNIGTATIKTDSTFGGTGASATQSGTTVASGGAVEGRFYGANAAALAGLVKFDNARQYNAAFGGTKN</sequence>
<evidence type="ECO:0000259" key="3">
    <source>
        <dbReference type="Pfam" id="PF22829"/>
    </source>
</evidence>
<evidence type="ECO:0000256" key="1">
    <source>
        <dbReference type="SAM" id="SignalP"/>
    </source>
</evidence>
<evidence type="ECO:0000313" key="5">
    <source>
        <dbReference type="Proteomes" id="UP000033200"/>
    </source>
</evidence>
<dbReference type="SUPFAM" id="SSF56925">
    <property type="entry name" value="OMPA-like"/>
    <property type="match status" value="1"/>
</dbReference>
<dbReference type="AlphaFoldDB" id="A0A097ECT4"/>
<dbReference type="eggNOG" id="ENOG5031946">
    <property type="taxonomic scope" value="Bacteria"/>
</dbReference>
<proteinExistence type="predicted"/>
<reference evidence="4 5" key="1">
    <citation type="submission" date="2014-09" db="EMBL/GenBank/DDBJ databases">
        <title>Using Illumina technology Improving SMRT sequencing Genome Assembly by RASTools.</title>
        <authorList>
            <person name="Zhou Y."/>
            <person name="Ma T."/>
            <person name="Liu T."/>
        </authorList>
    </citation>
    <scope>NUCLEOTIDE SEQUENCE [LARGE SCALE GENOMIC DNA]</scope>
    <source>
        <strain evidence="4 5">ATCC 55669</strain>
    </source>
</reference>
<gene>
    <name evidence="4" type="ORF">MC45_02025</name>
</gene>
<dbReference type="Pfam" id="PF22828">
    <property type="entry name" value="HphA_N"/>
    <property type="match status" value="1"/>
</dbReference>
<dbReference type="InterPro" id="IPR011250">
    <property type="entry name" value="OMP/PagP_B-barrel"/>
</dbReference>
<evidence type="ECO:0000313" key="4">
    <source>
        <dbReference type="EMBL" id="AIT05382.1"/>
    </source>
</evidence>
<dbReference type="InterPro" id="IPR054843">
    <property type="entry name" value="Slam_hemophilin_C"/>
</dbReference>
<organism evidence="4 5">
    <name type="scientific">Sphingomonas taxi</name>
    <dbReference type="NCBI Taxonomy" id="1549858"/>
    <lineage>
        <taxon>Bacteria</taxon>
        <taxon>Pseudomonadati</taxon>
        <taxon>Pseudomonadota</taxon>
        <taxon>Alphaproteobacteria</taxon>
        <taxon>Sphingomonadales</taxon>
        <taxon>Sphingomonadaceae</taxon>
        <taxon>Sphingomonas</taxon>
    </lineage>
</organism>
<dbReference type="NCBIfam" id="NF041636">
    <property type="entry name" value="slam_lipo"/>
    <property type="match status" value="1"/>
</dbReference>
<feature type="signal peptide" evidence="1">
    <location>
        <begin position="1"/>
        <end position="25"/>
    </location>
</feature>
<feature type="domain" description="HphA N-terminal heme-binding" evidence="2">
    <location>
        <begin position="23"/>
        <end position="131"/>
    </location>
</feature>
<feature type="chain" id="PRO_5001934545" evidence="1">
    <location>
        <begin position="26"/>
        <end position="260"/>
    </location>
</feature>
<dbReference type="Pfam" id="PF22829">
    <property type="entry name" value="HphA_C"/>
    <property type="match status" value="1"/>
</dbReference>
<dbReference type="InterPro" id="IPR054535">
    <property type="entry name" value="HphA_N"/>
</dbReference>
<dbReference type="EMBL" id="CP009571">
    <property type="protein sequence ID" value="AIT05382.1"/>
    <property type="molecule type" value="Genomic_DNA"/>
</dbReference>
<dbReference type="Gene3D" id="2.40.160.90">
    <property type="match status" value="1"/>
</dbReference>
<dbReference type="InterPro" id="IPR054536">
    <property type="entry name" value="HphA_C"/>
</dbReference>
<keyword evidence="1" id="KW-0732">Signal</keyword>
<dbReference type="HOGENOM" id="CLU_082400_0_0_5"/>
<evidence type="ECO:0000259" key="2">
    <source>
        <dbReference type="Pfam" id="PF22828"/>
    </source>
</evidence>
<accession>A0A097ECT4</accession>
<dbReference type="RefSeq" id="WP_038658883.1">
    <property type="nucleotide sequence ID" value="NZ_CP009571.1"/>
</dbReference>
<dbReference type="KEGG" id="stax:MC45_02025"/>
<keyword evidence="5" id="KW-1185">Reference proteome</keyword>
<feature type="domain" description="HphA C-terminal" evidence="3">
    <location>
        <begin position="141"/>
        <end position="259"/>
    </location>
</feature>
<name>A0A097ECT4_9SPHN</name>
<dbReference type="STRING" id="1549858.MC45_02025"/>
<protein>
    <submittedName>
        <fullName evidence="4">Uncharacterized protein</fullName>
    </submittedName>
</protein>
<dbReference type="Proteomes" id="UP000033200">
    <property type="component" value="Chromosome"/>
</dbReference>